<dbReference type="Proteomes" id="UP000229213">
    <property type="component" value="Unassembled WGS sequence"/>
</dbReference>
<reference evidence="2" key="1">
    <citation type="submission" date="2017-09" db="EMBL/GenBank/DDBJ databases">
        <title>Depth-based differentiation of microbial function through sediment-hosted aquifers and enrichment of novel symbionts in the deep terrestrial subsurface.</title>
        <authorList>
            <person name="Probst A.J."/>
            <person name="Ladd B."/>
            <person name="Jarett J.K."/>
            <person name="Geller-Mcgrath D.E."/>
            <person name="Sieber C.M.K."/>
            <person name="Emerson J.B."/>
            <person name="Anantharaman K."/>
            <person name="Thomas B.C."/>
            <person name="Malmstrom R."/>
            <person name="Stieglmeier M."/>
            <person name="Klingl A."/>
            <person name="Woyke T."/>
            <person name="Ryan C.M."/>
            <person name="Banfield J.F."/>
        </authorList>
    </citation>
    <scope>NUCLEOTIDE SEQUENCE [LARGE SCALE GENOMIC DNA]</scope>
</reference>
<organism evidence="1 2">
    <name type="scientific">bacterium (Candidatus Ratteibacteria) CG_4_9_14_3_um_filter_41_21</name>
    <dbReference type="NCBI Taxonomy" id="2014289"/>
    <lineage>
        <taxon>Bacteria</taxon>
        <taxon>Candidatus Ratteibacteria</taxon>
    </lineage>
</organism>
<accession>A0A2M7YFS9</accession>
<sequence>MVKNHTKVYSVRDNLNINPNTMHKETAKKLFFRTQYLLRQGKTKSEIAGILHLARKTIIEWAKKESYQDNRGWPEGKYRVHTNEEEEKVLEIRDRIVDKEMRYFWGKDIILKEYQKLYPNDPSPSLWFIEEVIRNHERQIFEPKKRRKDISRYLHYPYNLIGALGKVQESVDFIGRKYIDGVTEPLHFLARYYLKPAGLYLVSRTNNEKREEIEQVLSQDWQKIPSPDVAILDNANSMYGPAKAKHFIGLFIQKLLQYRVTPIFNPPRSPWANGGVEGSNSIFGRKFWNSQRFENAEQIDQELNQFNRENVERANLDYLSQKSQQDKFREEVYFVRFAKVDSSWEKYPSIEVLNDKVYLPETYTNQYTFAKLDVGKEYLTVFVEREAKPQTISKQKFPLRFTKSKLTKLISIPSFSYRSISQSVPIFD</sequence>
<evidence type="ECO:0008006" key="3">
    <source>
        <dbReference type="Google" id="ProtNLM"/>
    </source>
</evidence>
<proteinExistence type="predicted"/>
<dbReference type="EMBL" id="PFWI01000148">
    <property type="protein sequence ID" value="PJA61824.1"/>
    <property type="molecule type" value="Genomic_DNA"/>
</dbReference>
<evidence type="ECO:0000313" key="2">
    <source>
        <dbReference type="Proteomes" id="UP000229213"/>
    </source>
</evidence>
<comment type="caution">
    <text evidence="1">The sequence shown here is derived from an EMBL/GenBank/DDBJ whole genome shotgun (WGS) entry which is preliminary data.</text>
</comment>
<dbReference type="AlphaFoldDB" id="A0A2M7YFS9"/>
<dbReference type="GO" id="GO:0003676">
    <property type="term" value="F:nucleic acid binding"/>
    <property type="evidence" value="ECO:0007669"/>
    <property type="project" value="InterPro"/>
</dbReference>
<dbReference type="Gene3D" id="3.30.420.10">
    <property type="entry name" value="Ribonuclease H-like superfamily/Ribonuclease H"/>
    <property type="match status" value="1"/>
</dbReference>
<evidence type="ECO:0000313" key="1">
    <source>
        <dbReference type="EMBL" id="PJA61824.1"/>
    </source>
</evidence>
<name>A0A2M7YFS9_9BACT</name>
<dbReference type="InterPro" id="IPR036397">
    <property type="entry name" value="RNaseH_sf"/>
</dbReference>
<protein>
    <recommendedName>
        <fullName evidence="3">Integrase catalytic domain-containing protein</fullName>
    </recommendedName>
</protein>
<gene>
    <name evidence="1" type="ORF">CO162_04275</name>
</gene>